<feature type="region of interest" description="Disordered" evidence="1">
    <location>
        <begin position="1"/>
        <end position="68"/>
    </location>
</feature>
<organism evidence="3">
    <name type="scientific">Micromonas pusilla (strain CCMP1545)</name>
    <name type="common">Picoplanktonic green alga</name>
    <dbReference type="NCBI Taxonomy" id="564608"/>
    <lineage>
        <taxon>Eukaryota</taxon>
        <taxon>Viridiplantae</taxon>
        <taxon>Chlorophyta</taxon>
        <taxon>Mamiellophyceae</taxon>
        <taxon>Mamiellales</taxon>
        <taxon>Mamiellaceae</taxon>
        <taxon>Micromonas</taxon>
    </lineage>
</organism>
<accession>C1N8C0</accession>
<keyword evidence="3" id="KW-1185">Reference proteome</keyword>
<protein>
    <submittedName>
        <fullName evidence="2">Predicted protein</fullName>
    </submittedName>
</protein>
<dbReference type="AlphaFoldDB" id="C1N8C0"/>
<dbReference type="GeneID" id="9689497"/>
<dbReference type="KEGG" id="mpp:MICPUCDRAFT_66349"/>
<sequence>MKAKQEADRKKAQARPVTAPVPARQDRVGAARAVPRGLSLPAGASLRPSPLAFDPDTPTRRVPFNLVD</sequence>
<feature type="compositionally biased region" description="Basic and acidic residues" evidence="1">
    <location>
        <begin position="1"/>
        <end position="11"/>
    </location>
</feature>
<reference evidence="2 3" key="1">
    <citation type="journal article" date="2009" name="Science">
        <title>Green evolution and dynamic adaptations revealed by genomes of the marine picoeukaryotes Micromonas.</title>
        <authorList>
            <person name="Worden A.Z."/>
            <person name="Lee J.H."/>
            <person name="Mock T."/>
            <person name="Rouze P."/>
            <person name="Simmons M.P."/>
            <person name="Aerts A.L."/>
            <person name="Allen A.E."/>
            <person name="Cuvelier M.L."/>
            <person name="Derelle E."/>
            <person name="Everett M.V."/>
            <person name="Foulon E."/>
            <person name="Grimwood J."/>
            <person name="Gundlach H."/>
            <person name="Henrissat B."/>
            <person name="Napoli C."/>
            <person name="McDonald S.M."/>
            <person name="Parker M.S."/>
            <person name="Rombauts S."/>
            <person name="Salamov A."/>
            <person name="Von Dassow P."/>
            <person name="Badger J.H."/>
            <person name="Coutinho P.M."/>
            <person name="Demir E."/>
            <person name="Dubchak I."/>
            <person name="Gentemann C."/>
            <person name="Eikrem W."/>
            <person name="Gready J.E."/>
            <person name="John U."/>
            <person name="Lanier W."/>
            <person name="Lindquist E.A."/>
            <person name="Lucas S."/>
            <person name="Mayer K.F."/>
            <person name="Moreau H."/>
            <person name="Not F."/>
            <person name="Otillar R."/>
            <person name="Panaud O."/>
            <person name="Pangilinan J."/>
            <person name="Paulsen I."/>
            <person name="Piegu B."/>
            <person name="Poliakov A."/>
            <person name="Robbens S."/>
            <person name="Schmutz J."/>
            <person name="Toulza E."/>
            <person name="Wyss T."/>
            <person name="Zelensky A."/>
            <person name="Zhou K."/>
            <person name="Armbrust E.V."/>
            <person name="Bhattacharya D."/>
            <person name="Goodenough U.W."/>
            <person name="Van de Peer Y."/>
            <person name="Grigoriev I.V."/>
        </authorList>
    </citation>
    <scope>NUCLEOTIDE SEQUENCE [LARGE SCALE GENOMIC DNA]</scope>
    <source>
        <strain evidence="2 3">CCMP1545</strain>
    </source>
</reference>
<evidence type="ECO:0000313" key="3">
    <source>
        <dbReference type="Proteomes" id="UP000001876"/>
    </source>
</evidence>
<dbReference type="RefSeq" id="XP_003064242.1">
    <property type="nucleotide sequence ID" value="XM_003064196.1"/>
</dbReference>
<dbReference type="EMBL" id="GG663750">
    <property type="protein sequence ID" value="EEH51864.1"/>
    <property type="molecule type" value="Genomic_DNA"/>
</dbReference>
<name>C1N8C0_MICPC</name>
<evidence type="ECO:0000256" key="1">
    <source>
        <dbReference type="SAM" id="MobiDB-lite"/>
    </source>
</evidence>
<proteinExistence type="predicted"/>
<dbReference type="Proteomes" id="UP000001876">
    <property type="component" value="Unassembled WGS sequence"/>
</dbReference>
<gene>
    <name evidence="2" type="ORF">MICPUCDRAFT_66349</name>
</gene>
<evidence type="ECO:0000313" key="2">
    <source>
        <dbReference type="EMBL" id="EEH51864.1"/>
    </source>
</evidence>